<accession>A0A8H3IPC2</accession>
<feature type="region of interest" description="Disordered" evidence="1">
    <location>
        <begin position="384"/>
        <end position="408"/>
    </location>
</feature>
<evidence type="ECO:0008006" key="4">
    <source>
        <dbReference type="Google" id="ProtNLM"/>
    </source>
</evidence>
<dbReference type="PANTHER" id="PTHR36847">
    <property type="entry name" value="AMIDOLIGASE ENZYME"/>
    <property type="match status" value="1"/>
</dbReference>
<dbReference type="AlphaFoldDB" id="A0A8H3IPC2"/>
<evidence type="ECO:0000313" key="3">
    <source>
        <dbReference type="Proteomes" id="UP000664534"/>
    </source>
</evidence>
<evidence type="ECO:0000256" key="1">
    <source>
        <dbReference type="SAM" id="MobiDB-lite"/>
    </source>
</evidence>
<name>A0A8H3IPC2_9LECA</name>
<dbReference type="PANTHER" id="PTHR36847:SF1">
    <property type="entry name" value="AMIDOLIGASE ENZYME"/>
    <property type="match status" value="1"/>
</dbReference>
<gene>
    <name evidence="2" type="ORF">IMSHALPRED_005070</name>
</gene>
<proteinExistence type="predicted"/>
<feature type="compositionally biased region" description="Acidic residues" evidence="1">
    <location>
        <begin position="397"/>
        <end position="408"/>
    </location>
</feature>
<dbReference type="InterPro" id="IPR022025">
    <property type="entry name" value="Amidoligase_2"/>
</dbReference>
<dbReference type="Proteomes" id="UP000664534">
    <property type="component" value="Unassembled WGS sequence"/>
</dbReference>
<dbReference type="EMBL" id="CAJPDT010000026">
    <property type="protein sequence ID" value="CAF9921024.1"/>
    <property type="molecule type" value="Genomic_DNA"/>
</dbReference>
<keyword evidence="3" id="KW-1185">Reference proteome</keyword>
<organism evidence="2 3">
    <name type="scientific">Imshaugia aleurites</name>
    <dbReference type="NCBI Taxonomy" id="172621"/>
    <lineage>
        <taxon>Eukaryota</taxon>
        <taxon>Fungi</taxon>
        <taxon>Dikarya</taxon>
        <taxon>Ascomycota</taxon>
        <taxon>Pezizomycotina</taxon>
        <taxon>Lecanoromycetes</taxon>
        <taxon>OSLEUM clade</taxon>
        <taxon>Lecanoromycetidae</taxon>
        <taxon>Lecanorales</taxon>
        <taxon>Lecanorineae</taxon>
        <taxon>Parmeliaceae</taxon>
        <taxon>Imshaugia</taxon>
    </lineage>
</organism>
<sequence>MNKKLNLTFGVEIECIVYFDPDHYEEGLPDSEGILWENEPASPYNHEIGLRALLRQHVIEFFRANGCPTYDLRSDGGDQKWTVTNDPSIETNNREEEKFLECDVEIKSPALHLCSKALGRVRDLVHLLTREFNVSVNNTCGLHVHIGNGRRGFPLQTLKQFSIMTAMFEHQLNSIHPAHRLSNPHAKGPSAIFQGQNPWDTVREIQRCRTKDQLALLYKNDEGYVDRRFAYNLCPVVSRPSKTIEFRQHEGTLDERQIVNWIHLAGGVVDAMHKISANDLAQLISTCAFDPSFTVCDLLGRLNLQYLIPYYFGRLHSHLRPEPIWVPARMDGSVEVVPRRPPALDRWHRMEERHKSERLGALEKLEELDKRHALERCRELERQSLEVDASRATQSQEGEEDALTTELV</sequence>
<evidence type="ECO:0000313" key="2">
    <source>
        <dbReference type="EMBL" id="CAF9921024.1"/>
    </source>
</evidence>
<comment type="caution">
    <text evidence="2">The sequence shown here is derived from an EMBL/GenBank/DDBJ whole genome shotgun (WGS) entry which is preliminary data.</text>
</comment>
<dbReference type="Pfam" id="PF12224">
    <property type="entry name" value="Amidoligase_2"/>
    <property type="match status" value="1"/>
</dbReference>
<dbReference type="OrthoDB" id="412402at2759"/>
<protein>
    <recommendedName>
        <fullName evidence="4">Amidoligase enzyme</fullName>
    </recommendedName>
</protein>
<reference evidence="2" key="1">
    <citation type="submission" date="2021-03" db="EMBL/GenBank/DDBJ databases">
        <authorList>
            <person name="Tagirdzhanova G."/>
        </authorList>
    </citation>
    <scope>NUCLEOTIDE SEQUENCE</scope>
</reference>